<reference evidence="2 3" key="1">
    <citation type="journal article" date="2023" name="Sci. Data">
        <title>Genome assembly of the Korean intertidal mud-creeper Batillaria attramentaria.</title>
        <authorList>
            <person name="Patra A.K."/>
            <person name="Ho P.T."/>
            <person name="Jun S."/>
            <person name="Lee S.J."/>
            <person name="Kim Y."/>
            <person name="Won Y.J."/>
        </authorList>
    </citation>
    <scope>NUCLEOTIDE SEQUENCE [LARGE SCALE GENOMIC DNA]</scope>
    <source>
        <strain evidence="2">Wonlab-2016</strain>
    </source>
</reference>
<feature type="region of interest" description="Disordered" evidence="1">
    <location>
        <begin position="81"/>
        <end position="137"/>
    </location>
</feature>
<name>A0ABD0M732_9CAEN</name>
<dbReference type="AlphaFoldDB" id="A0ABD0M732"/>
<protein>
    <submittedName>
        <fullName evidence="2">Uncharacterized protein</fullName>
    </submittedName>
</protein>
<gene>
    <name evidence="2" type="ORF">BaRGS_00001233</name>
</gene>
<evidence type="ECO:0000313" key="3">
    <source>
        <dbReference type="Proteomes" id="UP001519460"/>
    </source>
</evidence>
<evidence type="ECO:0000256" key="1">
    <source>
        <dbReference type="SAM" id="MobiDB-lite"/>
    </source>
</evidence>
<dbReference type="EMBL" id="JACVVK020000004">
    <property type="protein sequence ID" value="KAK7507298.1"/>
    <property type="molecule type" value="Genomic_DNA"/>
</dbReference>
<dbReference type="Proteomes" id="UP001519460">
    <property type="component" value="Unassembled WGS sequence"/>
</dbReference>
<sequence>MTVVKAEPYRQLTTNKMVAGSVQQRMQYPDNVWNWQRKFMITSSTGLSTKLDYLGAKAFFDVPKTNGQDFAITNRPHSYNDELHVRRDKTSVLRKKARGSSVQRQQAKVLADSNTVYTSTSARRRRKLTPSSAWSSP</sequence>
<proteinExistence type="predicted"/>
<keyword evidence="3" id="KW-1185">Reference proteome</keyword>
<organism evidence="2 3">
    <name type="scientific">Batillaria attramentaria</name>
    <dbReference type="NCBI Taxonomy" id="370345"/>
    <lineage>
        <taxon>Eukaryota</taxon>
        <taxon>Metazoa</taxon>
        <taxon>Spiralia</taxon>
        <taxon>Lophotrochozoa</taxon>
        <taxon>Mollusca</taxon>
        <taxon>Gastropoda</taxon>
        <taxon>Caenogastropoda</taxon>
        <taxon>Sorbeoconcha</taxon>
        <taxon>Cerithioidea</taxon>
        <taxon>Batillariidae</taxon>
        <taxon>Batillaria</taxon>
    </lineage>
</organism>
<evidence type="ECO:0000313" key="2">
    <source>
        <dbReference type="EMBL" id="KAK7507298.1"/>
    </source>
</evidence>
<accession>A0ABD0M732</accession>
<feature type="compositionally biased region" description="Basic and acidic residues" evidence="1">
    <location>
        <begin position="81"/>
        <end position="91"/>
    </location>
</feature>
<comment type="caution">
    <text evidence="2">The sequence shown here is derived from an EMBL/GenBank/DDBJ whole genome shotgun (WGS) entry which is preliminary data.</text>
</comment>
<feature type="compositionally biased region" description="Polar residues" evidence="1">
    <location>
        <begin position="100"/>
        <end position="121"/>
    </location>
</feature>